<dbReference type="AlphaFoldDB" id="A0A150MK00"/>
<reference evidence="1 2" key="1">
    <citation type="submission" date="2016-01" db="EMBL/GenBank/DDBJ databases">
        <title>Draft Genome Sequences of Seven Thermophilic Sporeformers Isolated from Foods.</title>
        <authorList>
            <person name="Berendsen E.M."/>
            <person name="Wells-Bennik M.H."/>
            <person name="Krawcyk A.O."/>
            <person name="De Jong A."/>
            <person name="Holsappel S."/>
            <person name="Eijlander R.T."/>
            <person name="Kuipers O.P."/>
        </authorList>
    </citation>
    <scope>NUCLEOTIDE SEQUENCE [LARGE SCALE GENOMIC DNA]</scope>
    <source>
        <strain evidence="1 2">B4110</strain>
    </source>
</reference>
<comment type="caution">
    <text evidence="1">The sequence shown here is derived from an EMBL/GenBank/DDBJ whole genome shotgun (WGS) entry which is preliminary data.</text>
</comment>
<organism evidence="1 2">
    <name type="scientific">Parageobacillus toebii</name>
    <dbReference type="NCBI Taxonomy" id="153151"/>
    <lineage>
        <taxon>Bacteria</taxon>
        <taxon>Bacillati</taxon>
        <taxon>Bacillota</taxon>
        <taxon>Bacilli</taxon>
        <taxon>Bacillales</taxon>
        <taxon>Anoxybacillaceae</taxon>
        <taxon>Parageobacillus</taxon>
    </lineage>
</organism>
<evidence type="ECO:0000313" key="1">
    <source>
        <dbReference type="EMBL" id="KYD24773.1"/>
    </source>
</evidence>
<evidence type="ECO:0000313" key="2">
    <source>
        <dbReference type="Proteomes" id="UP000075324"/>
    </source>
</evidence>
<protein>
    <submittedName>
        <fullName evidence="1">Uncharacterized protein</fullName>
    </submittedName>
</protein>
<gene>
    <name evidence="1" type="ORF">B4110_1556</name>
</gene>
<dbReference type="PATRIC" id="fig|153151.4.peg.1204"/>
<sequence>MALPNTPAASVKKCRINPGTIPLEMNSYFFSQTLHHVLF</sequence>
<dbReference type="Proteomes" id="UP000075324">
    <property type="component" value="Unassembled WGS sequence"/>
</dbReference>
<name>A0A150MK00_9BACL</name>
<proteinExistence type="predicted"/>
<accession>A0A150MK00</accession>
<dbReference type="EMBL" id="LQYW01000147">
    <property type="protein sequence ID" value="KYD24773.1"/>
    <property type="molecule type" value="Genomic_DNA"/>
</dbReference>